<keyword evidence="1" id="KW-0472">Membrane</keyword>
<dbReference type="Proteomes" id="UP001372338">
    <property type="component" value="Unassembled WGS sequence"/>
</dbReference>
<dbReference type="AlphaFoldDB" id="A0AAN9ID50"/>
<evidence type="ECO:0000313" key="2">
    <source>
        <dbReference type="EMBL" id="KAK7268451.1"/>
    </source>
</evidence>
<protein>
    <submittedName>
        <fullName evidence="2">Uncharacterized protein</fullName>
    </submittedName>
</protein>
<keyword evidence="1" id="KW-0812">Transmembrane</keyword>
<keyword evidence="3" id="KW-1185">Reference proteome</keyword>
<organism evidence="2 3">
    <name type="scientific">Crotalaria pallida</name>
    <name type="common">Smooth rattlebox</name>
    <name type="synonym">Crotalaria striata</name>
    <dbReference type="NCBI Taxonomy" id="3830"/>
    <lineage>
        <taxon>Eukaryota</taxon>
        <taxon>Viridiplantae</taxon>
        <taxon>Streptophyta</taxon>
        <taxon>Embryophyta</taxon>
        <taxon>Tracheophyta</taxon>
        <taxon>Spermatophyta</taxon>
        <taxon>Magnoliopsida</taxon>
        <taxon>eudicotyledons</taxon>
        <taxon>Gunneridae</taxon>
        <taxon>Pentapetalae</taxon>
        <taxon>rosids</taxon>
        <taxon>fabids</taxon>
        <taxon>Fabales</taxon>
        <taxon>Fabaceae</taxon>
        <taxon>Papilionoideae</taxon>
        <taxon>50 kb inversion clade</taxon>
        <taxon>genistoids sensu lato</taxon>
        <taxon>core genistoids</taxon>
        <taxon>Crotalarieae</taxon>
        <taxon>Crotalaria</taxon>
    </lineage>
</organism>
<reference evidence="2 3" key="1">
    <citation type="submission" date="2024-01" db="EMBL/GenBank/DDBJ databases">
        <title>The genomes of 5 underutilized Papilionoideae crops provide insights into root nodulation and disease resistanc.</title>
        <authorList>
            <person name="Yuan L."/>
        </authorList>
    </citation>
    <scope>NUCLEOTIDE SEQUENCE [LARGE SCALE GENOMIC DNA]</scope>
    <source>
        <strain evidence="2">ZHUSHIDOU_FW_LH</strain>
        <tissue evidence="2">Leaf</tissue>
    </source>
</reference>
<feature type="transmembrane region" description="Helical" evidence="1">
    <location>
        <begin position="39"/>
        <end position="64"/>
    </location>
</feature>
<evidence type="ECO:0000256" key="1">
    <source>
        <dbReference type="SAM" id="Phobius"/>
    </source>
</evidence>
<comment type="caution">
    <text evidence="2">The sequence shown here is derived from an EMBL/GenBank/DDBJ whole genome shotgun (WGS) entry which is preliminary data.</text>
</comment>
<dbReference type="EMBL" id="JAYWIO010000004">
    <property type="protein sequence ID" value="KAK7268451.1"/>
    <property type="molecule type" value="Genomic_DNA"/>
</dbReference>
<keyword evidence="1" id="KW-1133">Transmembrane helix</keyword>
<evidence type="ECO:0000313" key="3">
    <source>
        <dbReference type="Proteomes" id="UP001372338"/>
    </source>
</evidence>
<accession>A0AAN9ID50</accession>
<proteinExistence type="predicted"/>
<gene>
    <name evidence="2" type="ORF">RIF29_21149</name>
</gene>
<sequence>MLTHTLAAHSRRSLRFQHQPLPSPTSLSILYPRSLSSRLVFWLLFCAWFCALRLLWCAGAVIFGDLPLQLTTNMFQNIFPTIDVKLFVRAGYGSESEGDEEAATVTLSSDIGLVNRASTKSAVWVTKASSSRNVINMNAFELGSFFFIDVAGSMLFSVAIQNCFFVCIEPAANLEELAHISYSSYLN</sequence>
<name>A0AAN9ID50_CROPI</name>